<feature type="domain" description="DUF6602" evidence="1">
    <location>
        <begin position="40"/>
        <end position="148"/>
    </location>
</feature>
<dbReference type="EMBL" id="JAKZGO010000009">
    <property type="protein sequence ID" value="MCH7414327.1"/>
    <property type="molecule type" value="Genomic_DNA"/>
</dbReference>
<gene>
    <name evidence="2" type="ORF">MM213_12585</name>
</gene>
<dbReference type="RefSeq" id="WP_241412737.1">
    <property type="nucleotide sequence ID" value="NZ_JAKZGO010000009.1"/>
</dbReference>
<accession>A0ABS9VD34</accession>
<dbReference type="PANTHER" id="PTHR37103:SF1">
    <property type="entry name" value="DUF6602 DOMAIN-CONTAINING PROTEIN"/>
    <property type="match status" value="1"/>
</dbReference>
<dbReference type="PANTHER" id="PTHR37103">
    <property type="entry name" value="PUTATIVE-RELATED"/>
    <property type="match status" value="1"/>
</dbReference>
<protein>
    <recommendedName>
        <fullName evidence="1">DUF6602 domain-containing protein</fullName>
    </recommendedName>
</protein>
<dbReference type="Pfam" id="PF20247">
    <property type="entry name" value="DUF6602"/>
    <property type="match status" value="1"/>
</dbReference>
<organism evidence="2 3">
    <name type="scientific">Belliella alkalica</name>
    <dbReference type="NCBI Taxonomy" id="1730871"/>
    <lineage>
        <taxon>Bacteria</taxon>
        <taxon>Pseudomonadati</taxon>
        <taxon>Bacteroidota</taxon>
        <taxon>Cytophagia</taxon>
        <taxon>Cytophagales</taxon>
        <taxon>Cyclobacteriaceae</taxon>
        <taxon>Belliella</taxon>
    </lineage>
</organism>
<proteinExistence type="predicted"/>
<evidence type="ECO:0000259" key="1">
    <source>
        <dbReference type="Pfam" id="PF20247"/>
    </source>
</evidence>
<reference evidence="2" key="1">
    <citation type="submission" date="2022-03" db="EMBL/GenBank/DDBJ databases">
        <title>De novo assembled genomes of Belliella spp. (Cyclobacteriaceae) strains.</title>
        <authorList>
            <person name="Szabo A."/>
            <person name="Korponai K."/>
            <person name="Felfoldi T."/>
        </authorList>
    </citation>
    <scope>NUCLEOTIDE SEQUENCE</scope>
    <source>
        <strain evidence="2">DSM 111903</strain>
    </source>
</reference>
<comment type="caution">
    <text evidence="2">The sequence shown here is derived from an EMBL/GenBank/DDBJ whole genome shotgun (WGS) entry which is preliminary data.</text>
</comment>
<name>A0ABS9VD34_9BACT</name>
<evidence type="ECO:0000313" key="3">
    <source>
        <dbReference type="Proteomes" id="UP001165430"/>
    </source>
</evidence>
<dbReference type="CDD" id="cd21173">
    <property type="entry name" value="NucC-like"/>
    <property type="match status" value="1"/>
</dbReference>
<sequence length="275" mass="32097">MPIQRTRQRVREFQESITRELTLTKDRVEFLIGNANWGVVGSYKEAILRKTISQFLPTNLNIGTGFIIGNPDHFNGQNEQISSQLDIIIYEDKSPVIFKEGDFVIITESAVRAVIEVKTKVINYSNTTTNGQDNALNKIIEKINRLREFETFNPIGVHRKKFVGIFSYDHEQDFSNERVDEALRISNGLVNHISLGPNKFIRYWENTDRLDPRPVFQGRCYIRYNLTDLSFSYFISNLLHIVADEDPVERYWFSFPIEGTKERYRAEPRPIIELQ</sequence>
<keyword evidence="3" id="KW-1185">Reference proteome</keyword>
<dbReference type="InterPro" id="IPR046537">
    <property type="entry name" value="DUF6602"/>
</dbReference>
<dbReference type="Proteomes" id="UP001165430">
    <property type="component" value="Unassembled WGS sequence"/>
</dbReference>
<evidence type="ECO:0000313" key="2">
    <source>
        <dbReference type="EMBL" id="MCH7414327.1"/>
    </source>
</evidence>